<evidence type="ECO:0000256" key="3">
    <source>
        <dbReference type="ARBA" id="ARBA00022679"/>
    </source>
</evidence>
<proteinExistence type="inferred from homology"/>
<comment type="catalytic activity">
    <reaction evidence="4">
        <text>RNA(n) + ATP = RNA(n)-3'-adenine ribonucleotide + diphosphate</text>
        <dbReference type="Rhea" id="RHEA:11332"/>
        <dbReference type="Rhea" id="RHEA-COMP:14527"/>
        <dbReference type="Rhea" id="RHEA-COMP:17347"/>
        <dbReference type="ChEBI" id="CHEBI:30616"/>
        <dbReference type="ChEBI" id="CHEBI:33019"/>
        <dbReference type="ChEBI" id="CHEBI:140395"/>
        <dbReference type="ChEBI" id="CHEBI:173115"/>
        <dbReference type="EC" id="2.7.7.19"/>
    </reaction>
    <physiologicalReaction direction="left-to-right" evidence="4">
        <dbReference type="Rhea" id="RHEA:11333"/>
    </physiologicalReaction>
</comment>
<dbReference type="Proteomes" id="UP001209878">
    <property type="component" value="Unassembled WGS sequence"/>
</dbReference>
<name>A0AAD9PEM9_RIDPI</name>
<accession>A0AAD9PEM9</accession>
<evidence type="ECO:0000313" key="5">
    <source>
        <dbReference type="EMBL" id="KAK2193138.1"/>
    </source>
</evidence>
<dbReference type="EC" id="2.7.7.19" evidence="2"/>
<protein>
    <recommendedName>
        <fullName evidence="2">polynucleotide adenylyltransferase</fullName>
        <ecNumber evidence="2">2.7.7.19</ecNumber>
    </recommendedName>
</protein>
<dbReference type="SMART" id="SM01153">
    <property type="entry name" value="DUF1693"/>
    <property type="match status" value="1"/>
</dbReference>
<gene>
    <name evidence="5" type="ORF">NP493_14g00032</name>
</gene>
<reference evidence="5" key="1">
    <citation type="journal article" date="2023" name="Mol. Biol. Evol.">
        <title>Third-Generation Sequencing Reveals the Adaptive Role of the Epigenome in Three Deep-Sea Polychaetes.</title>
        <authorList>
            <person name="Perez M."/>
            <person name="Aroh O."/>
            <person name="Sun Y."/>
            <person name="Lan Y."/>
            <person name="Juniper S.K."/>
            <person name="Young C.R."/>
            <person name="Angers B."/>
            <person name="Qian P.Y."/>
        </authorList>
    </citation>
    <scope>NUCLEOTIDE SEQUENCE</scope>
    <source>
        <strain evidence="5">R07B-5</strain>
    </source>
</reference>
<evidence type="ECO:0000256" key="1">
    <source>
        <dbReference type="ARBA" id="ARBA00007631"/>
    </source>
</evidence>
<evidence type="ECO:0000256" key="2">
    <source>
        <dbReference type="ARBA" id="ARBA00012388"/>
    </source>
</evidence>
<dbReference type="PANTHER" id="PTHR12974">
    <property type="entry name" value="PRION-LIKE- Q/N-RICH -DOMAIN-BEARING PROTEIN PROTEIN 44"/>
    <property type="match status" value="1"/>
</dbReference>
<dbReference type="GO" id="GO:1990817">
    <property type="term" value="F:poly(A) RNA polymerase activity"/>
    <property type="evidence" value="ECO:0007669"/>
    <property type="project" value="UniProtKB-EC"/>
</dbReference>
<dbReference type="AlphaFoldDB" id="A0AAD9PEM9"/>
<dbReference type="InterPro" id="IPR012937">
    <property type="entry name" value="TET5"/>
</dbReference>
<sequence>MASSCENSNMNRFQVLCHEQVYRLDQVMKGAIPVHGRGNFPTLNIKLKDFVQVVRDKLGEDGITVQDIRLNGGAASYVLGCEDNQMYNDLDLIFGVNLGSPSDFHKVKSAVLNSLMDFLPDGVNRERMSSCSLKEAYVQKMVKVCTPTDRWSLISLSNNRGRNVELKFVDHMKRQFEFSVDSFQIILDSLLTFYGISEKEMSEHFYPTVVAESVYGDFNVALSHLNEKLIATRCPEEIRGGGLFKYCNLLVRNYVPAENINIKPMERYMCSRFFIDFPDVNQQKVKIEQYLANHLGDEQMKYDYLMTLYSIVDESTICLMGHERRQTLNLIQQMAMQILMQQEQRAYYKQLQMAQFDQQNVTTTTAATLDNQSNLIIDQVFYGTGFTLPPIQPSDQYYGYVAPCLIGPYSGLQQSCAVCPTYTQC</sequence>
<keyword evidence="3" id="KW-0808">Transferase</keyword>
<keyword evidence="6" id="KW-1185">Reference proteome</keyword>
<dbReference type="GO" id="GO:0003723">
    <property type="term" value="F:RNA binding"/>
    <property type="evidence" value="ECO:0007669"/>
    <property type="project" value="TreeGrafter"/>
</dbReference>
<organism evidence="5 6">
    <name type="scientific">Ridgeia piscesae</name>
    <name type="common">Tubeworm</name>
    <dbReference type="NCBI Taxonomy" id="27915"/>
    <lineage>
        <taxon>Eukaryota</taxon>
        <taxon>Metazoa</taxon>
        <taxon>Spiralia</taxon>
        <taxon>Lophotrochozoa</taxon>
        <taxon>Annelida</taxon>
        <taxon>Polychaeta</taxon>
        <taxon>Sedentaria</taxon>
        <taxon>Canalipalpata</taxon>
        <taxon>Sabellida</taxon>
        <taxon>Siboglinidae</taxon>
        <taxon>Ridgeia</taxon>
    </lineage>
</organism>
<evidence type="ECO:0000256" key="4">
    <source>
        <dbReference type="ARBA" id="ARBA00047933"/>
    </source>
</evidence>
<dbReference type="EMBL" id="JAODUO010000016">
    <property type="protein sequence ID" value="KAK2193138.1"/>
    <property type="molecule type" value="Genomic_DNA"/>
</dbReference>
<comment type="caution">
    <text evidence="5">The sequence shown here is derived from an EMBL/GenBank/DDBJ whole genome shotgun (WGS) entry which is preliminary data.</text>
</comment>
<evidence type="ECO:0000313" key="6">
    <source>
        <dbReference type="Proteomes" id="UP001209878"/>
    </source>
</evidence>
<dbReference type="GO" id="GO:0048255">
    <property type="term" value="P:mRNA stabilization"/>
    <property type="evidence" value="ECO:0007669"/>
    <property type="project" value="TreeGrafter"/>
</dbReference>
<dbReference type="Pfam" id="PF07984">
    <property type="entry name" value="NTP_transf_7"/>
    <property type="match status" value="1"/>
</dbReference>
<comment type="similarity">
    <text evidence="1">Belongs to the TENT family.</text>
</comment>
<dbReference type="PANTHER" id="PTHR12974:SF36">
    <property type="entry name" value="POLYNUCLEOTIDE ADENYLYLTRANSFERASE"/>
    <property type="match status" value="1"/>
</dbReference>